<protein>
    <submittedName>
        <fullName evidence="1">Uncharacterized protein</fullName>
    </submittedName>
</protein>
<sequence length="34" mass="3547">MCIIIITSRLLTVSTHSPAPLGGVVSGQKGHHHV</sequence>
<name>A0A8S5SE78_9CAUD</name>
<evidence type="ECO:0000313" key="1">
    <source>
        <dbReference type="EMBL" id="DAF49265.1"/>
    </source>
</evidence>
<reference evidence="1" key="1">
    <citation type="journal article" date="2021" name="Proc. Natl. Acad. Sci. U.S.A.">
        <title>A Catalog of Tens of Thousands of Viruses from Human Metagenomes Reveals Hidden Associations with Chronic Diseases.</title>
        <authorList>
            <person name="Tisza M.J."/>
            <person name="Buck C.B."/>
        </authorList>
    </citation>
    <scope>NUCLEOTIDE SEQUENCE</scope>
    <source>
        <strain evidence="1">CtrNG92</strain>
    </source>
</reference>
<organism evidence="1">
    <name type="scientific">Caudovirales sp. ctrNG92</name>
    <dbReference type="NCBI Taxonomy" id="2827638"/>
    <lineage>
        <taxon>Viruses</taxon>
        <taxon>Duplodnaviria</taxon>
        <taxon>Heunggongvirae</taxon>
        <taxon>Uroviricota</taxon>
        <taxon>Caudoviricetes</taxon>
    </lineage>
</organism>
<proteinExistence type="predicted"/>
<accession>A0A8S5SE78</accession>
<dbReference type="EMBL" id="BK032578">
    <property type="protein sequence ID" value="DAF49265.1"/>
    <property type="molecule type" value="Genomic_DNA"/>
</dbReference>